<reference evidence="2 3" key="1">
    <citation type="submission" date="2016-11" db="EMBL/GenBank/DDBJ databases">
        <authorList>
            <person name="Jaros S."/>
            <person name="Januszkiewicz K."/>
            <person name="Wedrychowicz H."/>
        </authorList>
    </citation>
    <scope>NUCLEOTIDE SEQUENCE [LARGE SCALE GENOMIC DNA]</scope>
    <source>
        <strain evidence="2 3">DSM 29589</strain>
    </source>
</reference>
<accession>A0A1M6YHX9</accession>
<organism evidence="2 3">
    <name type="scientific">Roseovarius pacificus</name>
    <dbReference type="NCBI Taxonomy" id="337701"/>
    <lineage>
        <taxon>Bacteria</taxon>
        <taxon>Pseudomonadati</taxon>
        <taxon>Pseudomonadota</taxon>
        <taxon>Alphaproteobacteria</taxon>
        <taxon>Rhodobacterales</taxon>
        <taxon>Roseobacteraceae</taxon>
        <taxon>Roseovarius</taxon>
    </lineage>
</organism>
<dbReference type="InterPro" id="IPR052163">
    <property type="entry name" value="DGC-Regulatory_Protein"/>
</dbReference>
<evidence type="ECO:0000313" key="2">
    <source>
        <dbReference type="EMBL" id="SHL17901.1"/>
    </source>
</evidence>
<dbReference type="Proteomes" id="UP000183974">
    <property type="component" value="Unassembled WGS sequence"/>
</dbReference>
<name>A0A1M6YHX9_9RHOB</name>
<dbReference type="PROSITE" id="PS50887">
    <property type="entry name" value="GGDEF"/>
    <property type="match status" value="1"/>
</dbReference>
<dbReference type="STRING" id="337701.SAMN05444398_101874"/>
<dbReference type="GO" id="GO:0003824">
    <property type="term" value="F:catalytic activity"/>
    <property type="evidence" value="ECO:0007669"/>
    <property type="project" value="UniProtKB-ARBA"/>
</dbReference>
<evidence type="ECO:0000313" key="3">
    <source>
        <dbReference type="Proteomes" id="UP000183974"/>
    </source>
</evidence>
<dbReference type="InterPro" id="IPR029787">
    <property type="entry name" value="Nucleotide_cyclase"/>
</dbReference>
<dbReference type="RefSeq" id="WP_229709441.1">
    <property type="nucleotide sequence ID" value="NZ_BMLR01000001.1"/>
</dbReference>
<keyword evidence="3" id="KW-1185">Reference proteome</keyword>
<dbReference type="InterPro" id="IPR042463">
    <property type="entry name" value="HNOB_dom_associated_sf"/>
</dbReference>
<sequence>MTLGPTGNTLILLLDMLCPMHAVLGMSGRILHAGPTLAKLYENGDPIDRKFQDAFELRRPHTDGSMAALRALAGAKLHLRLCNPRQTEVKGMLVPLPDDGDGPLSGGAVLNLSFGIGLQEAVHDFALTGRDFAATDMTIEMLYLIEAKSVAMEASCNLNNRLQGAMIAAEEQAYTDTLTGLRNRRALDAVLTRLTESERDFALMNVDLDYFKAVNDRLGHAAGDRVLQAVARAMAAETRRADIIARIGGDEFVVVLPGVVDHHRVGETAQRLIKRLEHPIALQNETCHVSASIGAALSCDYRVPSGQRMMEDADRALYAAKEGGRGRHVIYAQETGISGPDRSGGHK</sequence>
<dbReference type="EMBL" id="FRBR01000001">
    <property type="protein sequence ID" value="SHL17901.1"/>
    <property type="molecule type" value="Genomic_DNA"/>
</dbReference>
<gene>
    <name evidence="2" type="ORF">SAMN05444398_101874</name>
</gene>
<feature type="domain" description="GGDEF" evidence="1">
    <location>
        <begin position="199"/>
        <end position="333"/>
    </location>
</feature>
<dbReference type="NCBIfam" id="TIGR00254">
    <property type="entry name" value="GGDEF"/>
    <property type="match status" value="1"/>
</dbReference>
<evidence type="ECO:0000259" key="1">
    <source>
        <dbReference type="PROSITE" id="PS50887"/>
    </source>
</evidence>
<dbReference type="FunFam" id="3.30.70.270:FF:000001">
    <property type="entry name" value="Diguanylate cyclase domain protein"/>
    <property type="match status" value="1"/>
</dbReference>
<dbReference type="SMART" id="SM00267">
    <property type="entry name" value="GGDEF"/>
    <property type="match status" value="1"/>
</dbReference>
<dbReference type="Pfam" id="PF00990">
    <property type="entry name" value="GGDEF"/>
    <property type="match status" value="1"/>
</dbReference>
<dbReference type="Gene3D" id="3.30.450.260">
    <property type="entry name" value="Haem NO binding associated domain"/>
    <property type="match status" value="1"/>
</dbReference>
<dbReference type="InterPro" id="IPR000160">
    <property type="entry name" value="GGDEF_dom"/>
</dbReference>
<dbReference type="AlphaFoldDB" id="A0A1M6YHX9"/>
<dbReference type="InterPro" id="IPR043128">
    <property type="entry name" value="Rev_trsase/Diguanyl_cyclase"/>
</dbReference>
<dbReference type="SUPFAM" id="SSF55073">
    <property type="entry name" value="Nucleotide cyclase"/>
    <property type="match status" value="1"/>
</dbReference>
<dbReference type="CDD" id="cd01949">
    <property type="entry name" value="GGDEF"/>
    <property type="match status" value="1"/>
</dbReference>
<dbReference type="PANTHER" id="PTHR46663:SF4">
    <property type="entry name" value="DIGUANYLATE CYCLASE DGCT-RELATED"/>
    <property type="match status" value="1"/>
</dbReference>
<dbReference type="Gene3D" id="3.30.70.270">
    <property type="match status" value="1"/>
</dbReference>
<dbReference type="PANTHER" id="PTHR46663">
    <property type="entry name" value="DIGUANYLATE CYCLASE DGCT-RELATED"/>
    <property type="match status" value="1"/>
</dbReference>
<protein>
    <submittedName>
        <fullName evidence="2">Diguanylate cyclase (GGDEF) domain-containing protein</fullName>
    </submittedName>
</protein>
<proteinExistence type="predicted"/>